<dbReference type="PROSITE" id="PS50893">
    <property type="entry name" value="ABC_TRANSPORTER_2"/>
    <property type="match status" value="1"/>
</dbReference>
<dbReference type="SMART" id="SM00382">
    <property type="entry name" value="AAA"/>
    <property type="match status" value="1"/>
</dbReference>
<dbReference type="GO" id="GO:0005524">
    <property type="term" value="F:ATP binding"/>
    <property type="evidence" value="ECO:0007669"/>
    <property type="project" value="UniProtKB-KW"/>
</dbReference>
<evidence type="ECO:0000256" key="3">
    <source>
        <dbReference type="ARBA" id="ARBA00022741"/>
    </source>
</evidence>
<protein>
    <recommendedName>
        <fullName evidence="5">ABC transporter domain-containing protein</fullName>
    </recommendedName>
</protein>
<dbReference type="InterPro" id="IPR017871">
    <property type="entry name" value="ABC_transporter-like_CS"/>
</dbReference>
<dbReference type="InterPro" id="IPR050763">
    <property type="entry name" value="ABC_transporter_ATP-binding"/>
</dbReference>
<reference evidence="6 7" key="1">
    <citation type="journal article" date="2016" name="Nat. Commun.">
        <title>Thousands of microbial genomes shed light on interconnected biogeochemical processes in an aquifer system.</title>
        <authorList>
            <person name="Anantharaman K."/>
            <person name="Brown C.T."/>
            <person name="Hug L.A."/>
            <person name="Sharon I."/>
            <person name="Castelle C.J."/>
            <person name="Probst A.J."/>
            <person name="Thomas B.C."/>
            <person name="Singh A."/>
            <person name="Wilkins M.J."/>
            <person name="Karaoz U."/>
            <person name="Brodie E.L."/>
            <person name="Williams K.H."/>
            <person name="Hubbard S.S."/>
            <person name="Banfield J.F."/>
        </authorList>
    </citation>
    <scope>NUCLEOTIDE SEQUENCE [LARGE SCALE GENOMIC DNA]</scope>
</reference>
<dbReference type="SUPFAM" id="SSF52540">
    <property type="entry name" value="P-loop containing nucleoside triphosphate hydrolases"/>
    <property type="match status" value="1"/>
</dbReference>
<dbReference type="InterPro" id="IPR003439">
    <property type="entry name" value="ABC_transporter-like_ATP-bd"/>
</dbReference>
<keyword evidence="4" id="KW-0067">ATP-binding</keyword>
<comment type="similarity">
    <text evidence="1">Belongs to the ABC transporter superfamily.</text>
</comment>
<dbReference type="PROSITE" id="PS00211">
    <property type="entry name" value="ABC_TRANSPORTER_1"/>
    <property type="match status" value="1"/>
</dbReference>
<dbReference type="Gene3D" id="3.40.50.300">
    <property type="entry name" value="P-loop containing nucleotide triphosphate hydrolases"/>
    <property type="match status" value="1"/>
</dbReference>
<keyword evidence="2" id="KW-0813">Transport</keyword>
<feature type="domain" description="ABC transporter" evidence="5">
    <location>
        <begin position="5"/>
        <end position="234"/>
    </location>
</feature>
<dbReference type="InterPro" id="IPR027417">
    <property type="entry name" value="P-loop_NTPase"/>
</dbReference>
<evidence type="ECO:0000256" key="1">
    <source>
        <dbReference type="ARBA" id="ARBA00005417"/>
    </source>
</evidence>
<evidence type="ECO:0000256" key="2">
    <source>
        <dbReference type="ARBA" id="ARBA00022448"/>
    </source>
</evidence>
<dbReference type="AlphaFoldDB" id="A0A1F7JCA5"/>
<gene>
    <name evidence="6" type="ORF">A3B56_02380</name>
</gene>
<comment type="caution">
    <text evidence="6">The sequence shown here is derived from an EMBL/GenBank/DDBJ whole genome shotgun (WGS) entry which is preliminary data.</text>
</comment>
<sequence>MANVLYVSRLLKSFGSFTAVNRISFSIGEGEVVGFLGPNGAGKTTTIQMLLGLTEPTDGSIHYFGKNFADHRSYCLSRINISSAFNTLQGRITVYENLRVFAGLYNVPNPVKRIAELSERLELRGLLNKVYKDLSAGQKTRVNLVKSLLNNPRLLLMDEPTASLDPDIADKALTFIESLRKEHNVSILFTSHNMNEVTRICDRVIFLDKGNIVAEDTPLGLTKLVKFATLRLTFDGNKKPIIEYGAEEGLTLHFPRTQVVEFTIEEQNIPKVIFGLSKKGVYMTDIDTQKPRLEQVFLDIARGGLT</sequence>
<name>A0A1F7JCA5_9BACT</name>
<keyword evidence="3" id="KW-0547">Nucleotide-binding</keyword>
<dbReference type="GO" id="GO:0016887">
    <property type="term" value="F:ATP hydrolysis activity"/>
    <property type="evidence" value="ECO:0007669"/>
    <property type="project" value="InterPro"/>
</dbReference>
<dbReference type="PANTHER" id="PTHR42711">
    <property type="entry name" value="ABC TRANSPORTER ATP-BINDING PROTEIN"/>
    <property type="match status" value="1"/>
</dbReference>
<organism evidence="6 7">
    <name type="scientific">Candidatus Roizmanbacteria bacterium RIFCSPLOWO2_01_FULL_45_11</name>
    <dbReference type="NCBI Taxonomy" id="1802070"/>
    <lineage>
        <taxon>Bacteria</taxon>
        <taxon>Candidatus Roizmaniibacteriota</taxon>
    </lineage>
</organism>
<proteinExistence type="inferred from homology"/>
<evidence type="ECO:0000313" key="7">
    <source>
        <dbReference type="Proteomes" id="UP000178486"/>
    </source>
</evidence>
<evidence type="ECO:0000313" key="6">
    <source>
        <dbReference type="EMBL" id="OGK53242.1"/>
    </source>
</evidence>
<evidence type="ECO:0000256" key="4">
    <source>
        <dbReference type="ARBA" id="ARBA00022840"/>
    </source>
</evidence>
<dbReference type="InterPro" id="IPR003593">
    <property type="entry name" value="AAA+_ATPase"/>
</dbReference>
<dbReference type="PANTHER" id="PTHR42711:SF5">
    <property type="entry name" value="ABC TRANSPORTER ATP-BINDING PROTEIN NATA"/>
    <property type="match status" value="1"/>
</dbReference>
<evidence type="ECO:0000259" key="5">
    <source>
        <dbReference type="PROSITE" id="PS50893"/>
    </source>
</evidence>
<accession>A0A1F7JCA5</accession>
<dbReference type="Pfam" id="PF00005">
    <property type="entry name" value="ABC_tran"/>
    <property type="match status" value="1"/>
</dbReference>
<dbReference type="Proteomes" id="UP000178486">
    <property type="component" value="Unassembled WGS sequence"/>
</dbReference>
<dbReference type="EMBL" id="MGAU01000064">
    <property type="protein sequence ID" value="OGK53242.1"/>
    <property type="molecule type" value="Genomic_DNA"/>
</dbReference>